<proteinExistence type="predicted"/>
<name>A0A0E9Q2Z1_ANGAN</name>
<dbReference type="EMBL" id="GBXM01104942">
    <property type="protein sequence ID" value="JAH03635.1"/>
    <property type="molecule type" value="Transcribed_RNA"/>
</dbReference>
<sequence>MWRAWKWIFYALGLYGNQCDKILRQK</sequence>
<protein>
    <submittedName>
        <fullName evidence="1">Uncharacterized protein</fullName>
    </submittedName>
</protein>
<organism evidence="1">
    <name type="scientific">Anguilla anguilla</name>
    <name type="common">European freshwater eel</name>
    <name type="synonym">Muraena anguilla</name>
    <dbReference type="NCBI Taxonomy" id="7936"/>
    <lineage>
        <taxon>Eukaryota</taxon>
        <taxon>Metazoa</taxon>
        <taxon>Chordata</taxon>
        <taxon>Craniata</taxon>
        <taxon>Vertebrata</taxon>
        <taxon>Euteleostomi</taxon>
        <taxon>Actinopterygii</taxon>
        <taxon>Neopterygii</taxon>
        <taxon>Teleostei</taxon>
        <taxon>Anguilliformes</taxon>
        <taxon>Anguillidae</taxon>
        <taxon>Anguilla</taxon>
    </lineage>
</organism>
<reference evidence="1" key="1">
    <citation type="submission" date="2014-11" db="EMBL/GenBank/DDBJ databases">
        <authorList>
            <person name="Amaro Gonzalez C."/>
        </authorList>
    </citation>
    <scope>NUCLEOTIDE SEQUENCE</scope>
</reference>
<accession>A0A0E9Q2Z1</accession>
<evidence type="ECO:0000313" key="1">
    <source>
        <dbReference type="EMBL" id="JAH10877.1"/>
    </source>
</evidence>
<dbReference type="AlphaFoldDB" id="A0A0E9Q2Z1"/>
<dbReference type="EMBL" id="GBXM01097700">
    <property type="protein sequence ID" value="JAH10877.1"/>
    <property type="molecule type" value="Transcribed_RNA"/>
</dbReference>
<reference evidence="1" key="2">
    <citation type="journal article" date="2015" name="Fish Shellfish Immunol.">
        <title>Early steps in the European eel (Anguilla anguilla)-Vibrio vulnificus interaction in the gills: Role of the RtxA13 toxin.</title>
        <authorList>
            <person name="Callol A."/>
            <person name="Pajuelo D."/>
            <person name="Ebbesson L."/>
            <person name="Teles M."/>
            <person name="MacKenzie S."/>
            <person name="Amaro C."/>
        </authorList>
    </citation>
    <scope>NUCLEOTIDE SEQUENCE</scope>
</reference>